<keyword evidence="2" id="KW-0812">Transmembrane</keyword>
<dbReference type="EMBL" id="VLLL01000006">
    <property type="protein sequence ID" value="TWJ13049.1"/>
    <property type="molecule type" value="Genomic_DNA"/>
</dbReference>
<comment type="caution">
    <text evidence="3">The sequence shown here is derived from an EMBL/GenBank/DDBJ whole genome shotgun (WGS) entry which is preliminary data.</text>
</comment>
<name>A0A562V5A2_9ACTN</name>
<feature type="transmembrane region" description="Helical" evidence="2">
    <location>
        <begin position="57"/>
        <end position="77"/>
    </location>
</feature>
<evidence type="ECO:0000256" key="2">
    <source>
        <dbReference type="SAM" id="Phobius"/>
    </source>
</evidence>
<feature type="region of interest" description="Disordered" evidence="1">
    <location>
        <begin position="1"/>
        <end position="51"/>
    </location>
</feature>
<organism evidence="3 4">
    <name type="scientific">Stackebrandtia albiflava</name>
    <dbReference type="NCBI Taxonomy" id="406432"/>
    <lineage>
        <taxon>Bacteria</taxon>
        <taxon>Bacillati</taxon>
        <taxon>Actinomycetota</taxon>
        <taxon>Actinomycetes</taxon>
        <taxon>Glycomycetales</taxon>
        <taxon>Glycomycetaceae</taxon>
        <taxon>Stackebrandtia</taxon>
    </lineage>
</organism>
<protein>
    <submittedName>
        <fullName evidence="3">Uncharacterized protein</fullName>
    </submittedName>
</protein>
<gene>
    <name evidence="3" type="ORF">LX16_3817</name>
</gene>
<evidence type="ECO:0000256" key="1">
    <source>
        <dbReference type="SAM" id="MobiDB-lite"/>
    </source>
</evidence>
<keyword evidence="2" id="KW-0472">Membrane</keyword>
<keyword evidence="4" id="KW-1185">Reference proteome</keyword>
<sequence length="214" mass="22801">MVTRGATVGHDSYMPETDSPPPAAVIDLGSTFTKDPPESVEPGGSDTPPAEPAAPGLWRYVVVAAVAVVVAAALTLWGTMRLLTPETVTPPSNSAELLAEMEGRVLAALDGEPELMITVPAAINASELVVVSPGDYRLGLMCGVLSVYREAVPEIIVNVQADTTRGYRMPCPSTLVWAPDTWHFTEDAAMEFTVYNESGVHGYVIYAVLTRIEE</sequence>
<reference evidence="3 4" key="1">
    <citation type="journal article" date="2013" name="Stand. Genomic Sci.">
        <title>Genomic Encyclopedia of Type Strains, Phase I: The one thousand microbial genomes (KMG-I) project.</title>
        <authorList>
            <person name="Kyrpides N.C."/>
            <person name="Woyke T."/>
            <person name="Eisen J.A."/>
            <person name="Garrity G."/>
            <person name="Lilburn T.G."/>
            <person name="Beck B.J."/>
            <person name="Whitman W.B."/>
            <person name="Hugenholtz P."/>
            <person name="Klenk H.P."/>
        </authorList>
    </citation>
    <scope>NUCLEOTIDE SEQUENCE [LARGE SCALE GENOMIC DNA]</scope>
    <source>
        <strain evidence="3 4">DSM 45044</strain>
    </source>
</reference>
<proteinExistence type="predicted"/>
<keyword evidence="2" id="KW-1133">Transmembrane helix</keyword>
<dbReference type="AlphaFoldDB" id="A0A562V5A2"/>
<evidence type="ECO:0000313" key="3">
    <source>
        <dbReference type="EMBL" id="TWJ13049.1"/>
    </source>
</evidence>
<dbReference type="Proteomes" id="UP000321617">
    <property type="component" value="Unassembled WGS sequence"/>
</dbReference>
<accession>A0A562V5A2</accession>
<evidence type="ECO:0000313" key="4">
    <source>
        <dbReference type="Proteomes" id="UP000321617"/>
    </source>
</evidence>